<dbReference type="Proteomes" id="UP000006055">
    <property type="component" value="Chromosome"/>
</dbReference>
<evidence type="ECO:0000313" key="2">
    <source>
        <dbReference type="Proteomes" id="UP000006055"/>
    </source>
</evidence>
<keyword evidence="2" id="KW-1185">Reference proteome</keyword>
<sequence length="59" mass="6515">MVTATLTLVIASDVAMTAFDGLLNGHPDTLCEHMLTSVSVPNVWQLRYRLEHIDLGSIF</sequence>
<dbReference type="HOGENOM" id="CLU_2952965_0_0_7"/>
<protein>
    <submittedName>
        <fullName evidence="1">Uncharacterized protein</fullName>
    </submittedName>
</protein>
<organism evidence="1 2">
    <name type="scientific">Desulfomonile tiedjei (strain ATCC 49306 / DSM 6799 / DCB-1)</name>
    <dbReference type="NCBI Taxonomy" id="706587"/>
    <lineage>
        <taxon>Bacteria</taxon>
        <taxon>Pseudomonadati</taxon>
        <taxon>Thermodesulfobacteriota</taxon>
        <taxon>Desulfomonilia</taxon>
        <taxon>Desulfomonilales</taxon>
        <taxon>Desulfomonilaceae</taxon>
        <taxon>Desulfomonile</taxon>
    </lineage>
</organism>
<dbReference type="AlphaFoldDB" id="I4C090"/>
<name>I4C090_DESTA</name>
<reference evidence="2" key="1">
    <citation type="submission" date="2012-06" db="EMBL/GenBank/DDBJ databases">
        <title>Complete sequence of chromosome of Desulfomonile tiedjei DSM 6799.</title>
        <authorList>
            <person name="Lucas S."/>
            <person name="Copeland A."/>
            <person name="Lapidus A."/>
            <person name="Glavina del Rio T."/>
            <person name="Dalin E."/>
            <person name="Tice H."/>
            <person name="Bruce D."/>
            <person name="Goodwin L."/>
            <person name="Pitluck S."/>
            <person name="Peters L."/>
            <person name="Ovchinnikova G."/>
            <person name="Zeytun A."/>
            <person name="Lu M."/>
            <person name="Kyrpides N."/>
            <person name="Mavromatis K."/>
            <person name="Ivanova N."/>
            <person name="Brettin T."/>
            <person name="Detter J.C."/>
            <person name="Han C."/>
            <person name="Larimer F."/>
            <person name="Land M."/>
            <person name="Hauser L."/>
            <person name="Markowitz V."/>
            <person name="Cheng J.-F."/>
            <person name="Hugenholtz P."/>
            <person name="Woyke T."/>
            <person name="Wu D."/>
            <person name="Spring S."/>
            <person name="Schroeder M."/>
            <person name="Brambilla E."/>
            <person name="Klenk H.-P."/>
            <person name="Eisen J.A."/>
        </authorList>
    </citation>
    <scope>NUCLEOTIDE SEQUENCE [LARGE SCALE GENOMIC DNA]</scope>
    <source>
        <strain evidence="2">ATCC 49306 / DSM 6799 / DCB-1</strain>
    </source>
</reference>
<evidence type="ECO:0000313" key="1">
    <source>
        <dbReference type="EMBL" id="AFM22981.1"/>
    </source>
</evidence>
<accession>I4C090</accession>
<dbReference type="KEGG" id="dti:Desti_0235"/>
<gene>
    <name evidence="1" type="ordered locus">Desti_0235</name>
</gene>
<dbReference type="EMBL" id="CP003360">
    <property type="protein sequence ID" value="AFM22981.1"/>
    <property type="molecule type" value="Genomic_DNA"/>
</dbReference>
<proteinExistence type="predicted"/>
<dbReference type="STRING" id="706587.Desti_0235"/>